<gene>
    <name evidence="2" type="ORF">GCM10017772_48360</name>
</gene>
<sequence length="220" mass="23522">MDDKIKLAVFVLVGYLLGRTKKMKLALTIAGAVAGNKLRDESSRDALLGGIGNVKDSVLSSPEIKRLTDEVTSKLVDAGKTAALAAVGKGISSINSTLESQTERLRSAAPVDVLPKDEAEEPEEPEEEETTEEEPEEEPAEDETTEPAEEETTKPAKAERKPAPRSRKPQPKKEAAAEGDEKPTRSTRSSAQRASSSRGSAATRSSKPRARKPSDSRSAS</sequence>
<dbReference type="Proteomes" id="UP000627369">
    <property type="component" value="Unassembled WGS sequence"/>
</dbReference>
<evidence type="ECO:0000313" key="3">
    <source>
        <dbReference type="Proteomes" id="UP000627369"/>
    </source>
</evidence>
<feature type="compositionally biased region" description="Acidic residues" evidence="1">
    <location>
        <begin position="118"/>
        <end position="150"/>
    </location>
</feature>
<feature type="compositionally biased region" description="Basic and acidic residues" evidence="1">
    <location>
        <begin position="171"/>
        <end position="184"/>
    </location>
</feature>
<reference evidence="2" key="2">
    <citation type="submission" date="2020-09" db="EMBL/GenBank/DDBJ databases">
        <authorList>
            <person name="Sun Q."/>
            <person name="Zhou Y."/>
        </authorList>
    </citation>
    <scope>NUCLEOTIDE SEQUENCE</scope>
    <source>
        <strain evidence="2">CGMCC 4.7398</strain>
    </source>
</reference>
<name>A0A919G9B2_9MICO</name>
<evidence type="ECO:0008006" key="4">
    <source>
        <dbReference type="Google" id="ProtNLM"/>
    </source>
</evidence>
<feature type="compositionally biased region" description="Basic and acidic residues" evidence="1">
    <location>
        <begin position="151"/>
        <end position="162"/>
    </location>
</feature>
<dbReference type="AlphaFoldDB" id="A0A919G9B2"/>
<evidence type="ECO:0000313" key="2">
    <source>
        <dbReference type="EMBL" id="GHH80378.1"/>
    </source>
</evidence>
<keyword evidence="3" id="KW-1185">Reference proteome</keyword>
<protein>
    <recommendedName>
        <fullName evidence="4">DNA primase</fullName>
    </recommendedName>
</protein>
<evidence type="ECO:0000256" key="1">
    <source>
        <dbReference type="SAM" id="MobiDB-lite"/>
    </source>
</evidence>
<organism evidence="2 3">
    <name type="scientific">Promicromonospora soli</name>
    <dbReference type="NCBI Taxonomy" id="2035533"/>
    <lineage>
        <taxon>Bacteria</taxon>
        <taxon>Bacillati</taxon>
        <taxon>Actinomycetota</taxon>
        <taxon>Actinomycetes</taxon>
        <taxon>Micrococcales</taxon>
        <taxon>Promicromonosporaceae</taxon>
        <taxon>Promicromonospora</taxon>
    </lineage>
</organism>
<proteinExistence type="predicted"/>
<feature type="region of interest" description="Disordered" evidence="1">
    <location>
        <begin position="98"/>
        <end position="220"/>
    </location>
</feature>
<comment type="caution">
    <text evidence="2">The sequence shown here is derived from an EMBL/GenBank/DDBJ whole genome shotgun (WGS) entry which is preliminary data.</text>
</comment>
<feature type="compositionally biased region" description="Low complexity" evidence="1">
    <location>
        <begin position="186"/>
        <end position="205"/>
    </location>
</feature>
<reference evidence="2" key="1">
    <citation type="journal article" date="2014" name="Int. J. Syst. Evol. Microbiol.">
        <title>Complete genome sequence of Corynebacterium casei LMG S-19264T (=DSM 44701T), isolated from a smear-ripened cheese.</title>
        <authorList>
            <consortium name="US DOE Joint Genome Institute (JGI-PGF)"/>
            <person name="Walter F."/>
            <person name="Albersmeier A."/>
            <person name="Kalinowski J."/>
            <person name="Ruckert C."/>
        </authorList>
    </citation>
    <scope>NUCLEOTIDE SEQUENCE</scope>
    <source>
        <strain evidence="2">CGMCC 4.7398</strain>
    </source>
</reference>
<accession>A0A919G9B2</accession>
<dbReference type="EMBL" id="BNAS01000012">
    <property type="protein sequence ID" value="GHH80378.1"/>
    <property type="molecule type" value="Genomic_DNA"/>
</dbReference>
<dbReference type="RefSeq" id="WP_189671866.1">
    <property type="nucleotide sequence ID" value="NZ_BNAS01000012.1"/>
</dbReference>